<evidence type="ECO:0000313" key="1">
    <source>
        <dbReference type="EMBL" id="CAF1219342.1"/>
    </source>
</evidence>
<comment type="caution">
    <text evidence="1">The sequence shown here is derived from an EMBL/GenBank/DDBJ whole genome shotgun (WGS) entry which is preliminary data.</text>
</comment>
<gene>
    <name evidence="1" type="ORF">EDS130_LOCUS26329</name>
</gene>
<dbReference type="Proteomes" id="UP000663852">
    <property type="component" value="Unassembled WGS sequence"/>
</dbReference>
<organism evidence="1 2">
    <name type="scientific">Adineta ricciae</name>
    <name type="common">Rotifer</name>
    <dbReference type="NCBI Taxonomy" id="249248"/>
    <lineage>
        <taxon>Eukaryota</taxon>
        <taxon>Metazoa</taxon>
        <taxon>Spiralia</taxon>
        <taxon>Gnathifera</taxon>
        <taxon>Rotifera</taxon>
        <taxon>Eurotatoria</taxon>
        <taxon>Bdelloidea</taxon>
        <taxon>Adinetida</taxon>
        <taxon>Adinetidae</taxon>
        <taxon>Adineta</taxon>
    </lineage>
</organism>
<dbReference type="AlphaFoldDB" id="A0A814XRA5"/>
<reference evidence="1" key="1">
    <citation type="submission" date="2021-02" db="EMBL/GenBank/DDBJ databases">
        <authorList>
            <person name="Nowell W R."/>
        </authorList>
    </citation>
    <scope>NUCLEOTIDE SEQUENCE</scope>
</reference>
<protein>
    <submittedName>
        <fullName evidence="1">Uncharacterized protein</fullName>
    </submittedName>
</protein>
<dbReference type="EMBL" id="CAJNOJ010000159">
    <property type="protein sequence ID" value="CAF1219342.1"/>
    <property type="molecule type" value="Genomic_DNA"/>
</dbReference>
<sequence length="68" mass="8010">MKQITDRSTSRWLLYGVNSQPIRILINYSTVSFLLIQNQERISSNIDFSSFLRAYNRTTSLLEIHKCK</sequence>
<accession>A0A814XRA5</accession>
<proteinExistence type="predicted"/>
<evidence type="ECO:0000313" key="2">
    <source>
        <dbReference type="Proteomes" id="UP000663852"/>
    </source>
</evidence>
<name>A0A814XRA5_ADIRI</name>